<organism evidence="1 2">
    <name type="scientific">Vitis vinifera</name>
    <name type="common">Grape</name>
    <dbReference type="NCBI Taxonomy" id="29760"/>
    <lineage>
        <taxon>Eukaryota</taxon>
        <taxon>Viridiplantae</taxon>
        <taxon>Streptophyta</taxon>
        <taxon>Embryophyta</taxon>
        <taxon>Tracheophyta</taxon>
        <taxon>Spermatophyta</taxon>
        <taxon>Magnoliopsida</taxon>
        <taxon>eudicotyledons</taxon>
        <taxon>Gunneridae</taxon>
        <taxon>Pentapetalae</taxon>
        <taxon>rosids</taxon>
        <taxon>Vitales</taxon>
        <taxon>Vitaceae</taxon>
        <taxon>Viteae</taxon>
        <taxon>Vitis</taxon>
    </lineage>
</organism>
<evidence type="ECO:0000313" key="2">
    <source>
        <dbReference type="Proteomes" id="UP000009183"/>
    </source>
</evidence>
<dbReference type="Proteomes" id="UP000009183">
    <property type="component" value="Unassembled WGS sequence, unordered"/>
</dbReference>
<reference evidence="2" key="1">
    <citation type="journal article" date="2007" name="Nature">
        <title>The grapevine genome sequence suggests ancestral hexaploidization in major angiosperm phyla.</title>
        <authorList>
            <consortium name="The French-Italian Public Consortium for Grapevine Genome Characterization."/>
            <person name="Jaillon O."/>
            <person name="Aury J.-M."/>
            <person name="Noel B."/>
            <person name="Policriti A."/>
            <person name="Clepet C."/>
            <person name="Casagrande A."/>
            <person name="Choisne N."/>
            <person name="Aubourg S."/>
            <person name="Vitulo N."/>
            <person name="Jubin C."/>
            <person name="Vezzi A."/>
            <person name="Legeai F."/>
            <person name="Hugueney P."/>
            <person name="Dasilva C."/>
            <person name="Horner D."/>
            <person name="Mica E."/>
            <person name="Jublot D."/>
            <person name="Poulain J."/>
            <person name="Bruyere C."/>
            <person name="Billault A."/>
            <person name="Segurens B."/>
            <person name="Gouyvenoux M."/>
            <person name="Ugarte E."/>
            <person name="Cattonaro F."/>
            <person name="Anthouard V."/>
            <person name="Vico V."/>
            <person name="Del Fabbro C."/>
            <person name="Alaux M."/>
            <person name="Di Gaspero G."/>
            <person name="Dumas V."/>
            <person name="Felice N."/>
            <person name="Paillard S."/>
            <person name="Juman I."/>
            <person name="Moroldo M."/>
            <person name="Scalabrin S."/>
            <person name="Canaguier A."/>
            <person name="Le Clainche I."/>
            <person name="Malacrida G."/>
            <person name="Durand E."/>
            <person name="Pesole G."/>
            <person name="Laucou V."/>
            <person name="Chatelet P."/>
            <person name="Merdinoglu D."/>
            <person name="Delledonne M."/>
            <person name="Pezzotti M."/>
            <person name="Lecharny A."/>
            <person name="Scarpelli C."/>
            <person name="Artiguenave F."/>
            <person name="Pe M.E."/>
            <person name="Valle G."/>
            <person name="Morgante M."/>
            <person name="Caboche M."/>
            <person name="Adam-Blondon A.-F."/>
            <person name="Weissenbach J."/>
            <person name="Quetier F."/>
            <person name="Wincker P."/>
        </authorList>
    </citation>
    <scope>NUCLEOTIDE SEQUENCE [LARGE SCALE GENOMIC DNA]</scope>
    <source>
        <strain evidence="2">cv. Pinot noir / PN40024</strain>
    </source>
</reference>
<protein>
    <submittedName>
        <fullName evidence="1">Uncharacterized protein</fullName>
    </submittedName>
</protein>
<evidence type="ECO:0000313" key="1">
    <source>
        <dbReference type="EMBL" id="CBI23440.3"/>
    </source>
</evidence>
<dbReference type="EMBL" id="FN595264">
    <property type="protein sequence ID" value="CBI23440.3"/>
    <property type="molecule type" value="Genomic_DNA"/>
</dbReference>
<dbReference type="InParanoid" id="D7SYY3"/>
<gene>
    <name evidence="1" type="ORF">VIT_00s0285g00080</name>
</gene>
<dbReference type="AlphaFoldDB" id="D7SYY3"/>
<proteinExistence type="predicted"/>
<accession>D7SYY3</accession>
<sequence>MGFLFGCIMCLELSSGPIVSPSSITCRSS</sequence>
<name>D7SYY3_VITVI</name>
<dbReference type="PaxDb" id="29760-VIT_00s0285g00080.t01"/>
<keyword evidence="2" id="KW-1185">Reference proteome</keyword>
<dbReference type="HOGENOM" id="CLU_3411332_0_0_1"/>